<protein>
    <submittedName>
        <fullName evidence="2">Uncharacterized protein</fullName>
    </submittedName>
</protein>
<keyword evidence="3" id="KW-1185">Reference proteome</keyword>
<feature type="region of interest" description="Disordered" evidence="1">
    <location>
        <begin position="1"/>
        <end position="21"/>
    </location>
</feature>
<dbReference type="EMBL" id="DF838421">
    <property type="protein sequence ID" value="GAT42897.1"/>
    <property type="molecule type" value="Genomic_DNA"/>
</dbReference>
<proteinExistence type="predicted"/>
<evidence type="ECO:0000313" key="2">
    <source>
        <dbReference type="EMBL" id="GAT42897.1"/>
    </source>
</evidence>
<organism evidence="2 3">
    <name type="scientific">Mycena chlorophos</name>
    <name type="common">Agaric fungus</name>
    <name type="synonym">Agaricus chlorophos</name>
    <dbReference type="NCBI Taxonomy" id="658473"/>
    <lineage>
        <taxon>Eukaryota</taxon>
        <taxon>Fungi</taxon>
        <taxon>Dikarya</taxon>
        <taxon>Basidiomycota</taxon>
        <taxon>Agaricomycotina</taxon>
        <taxon>Agaricomycetes</taxon>
        <taxon>Agaricomycetidae</taxon>
        <taxon>Agaricales</taxon>
        <taxon>Marasmiineae</taxon>
        <taxon>Mycenaceae</taxon>
        <taxon>Mycena</taxon>
    </lineage>
</organism>
<evidence type="ECO:0000313" key="3">
    <source>
        <dbReference type="Proteomes" id="UP000815677"/>
    </source>
</evidence>
<dbReference type="Proteomes" id="UP000815677">
    <property type="component" value="Unassembled WGS sequence"/>
</dbReference>
<sequence length="336" mass="38814">MYHEQQRQDSPSDGFDGTYLNDSWERSDPSHPFENTQHYDHFCRGVASAFHRVHHRLHQRDDDSDLDLPEAADPLPDQIVRFVEQLPRDELERLEDHHIGLYARLLDTLPLLENMCTIALRLCALRDRRWGRDFLKRALGGLELLSEMRYFVKNQIDLLNGPSCDRDARPAGPPLANDLDFIKSEVGAHIRDLAWQLCDREDCDWSTYQPHMSSSSRIHHHRTPFATEVAQKLQLPILNALTNYDVELAFAVLEDLGVLLEVLVPNLDMLLRYQLRYYRWSIIAIELGTAVLGVIDCVGALQEDIGALTSIVEKEREIRRKEATSRSMNLLLRLMI</sequence>
<name>A0ABQ0KW51_MYCCL</name>
<reference evidence="2" key="1">
    <citation type="submission" date="2014-09" db="EMBL/GenBank/DDBJ databases">
        <title>Genome sequence of the luminous mushroom Mycena chlorophos for searching fungal bioluminescence genes.</title>
        <authorList>
            <person name="Tanaka Y."/>
            <person name="Kasuga D."/>
            <person name="Oba Y."/>
            <person name="Hase S."/>
            <person name="Sato K."/>
            <person name="Oba Y."/>
            <person name="Sakakibara Y."/>
        </authorList>
    </citation>
    <scope>NUCLEOTIDE SEQUENCE</scope>
</reference>
<evidence type="ECO:0000256" key="1">
    <source>
        <dbReference type="SAM" id="MobiDB-lite"/>
    </source>
</evidence>
<accession>A0ABQ0KW51</accession>
<gene>
    <name evidence="2" type="ORF">MCHLO_00594</name>
</gene>